<dbReference type="RefSeq" id="WP_216633056.1">
    <property type="nucleotide sequence ID" value="NZ_JAHLQN010000001.1"/>
</dbReference>
<dbReference type="InterPro" id="IPR024455">
    <property type="entry name" value="Phage_capsid"/>
</dbReference>
<keyword evidence="5" id="KW-1185">Reference proteome</keyword>
<keyword evidence="2" id="KW-0175">Coiled coil</keyword>
<dbReference type="Pfam" id="PF05065">
    <property type="entry name" value="Phage_capsid"/>
    <property type="match status" value="1"/>
</dbReference>
<evidence type="ECO:0000313" key="4">
    <source>
        <dbReference type="EMBL" id="MBU5627712.1"/>
    </source>
</evidence>
<comment type="caution">
    <text evidence="4">The sequence shown here is derived from an EMBL/GenBank/DDBJ whole genome shotgun (WGS) entry which is preliminary data.</text>
</comment>
<dbReference type="NCBIfam" id="TIGR01554">
    <property type="entry name" value="major_cap_HK97"/>
    <property type="match status" value="1"/>
</dbReference>
<proteinExistence type="predicted"/>
<reference evidence="4 5" key="1">
    <citation type="submission" date="2021-06" db="EMBL/GenBank/DDBJ databases">
        <authorList>
            <person name="Sun Q."/>
            <person name="Li D."/>
        </authorList>
    </citation>
    <scope>NUCLEOTIDE SEQUENCE [LARGE SCALE GENOMIC DNA]</scope>
    <source>
        <strain evidence="4 5">MSJ-2</strain>
    </source>
</reference>
<evidence type="ECO:0000313" key="5">
    <source>
        <dbReference type="Proteomes" id="UP000787672"/>
    </source>
</evidence>
<evidence type="ECO:0000256" key="2">
    <source>
        <dbReference type="SAM" id="Coils"/>
    </source>
</evidence>
<dbReference type="Proteomes" id="UP000787672">
    <property type="component" value="Unassembled WGS sequence"/>
</dbReference>
<name>A0ABS6FDS1_9FIRM</name>
<feature type="coiled-coil region" evidence="2">
    <location>
        <begin position="31"/>
        <end position="58"/>
    </location>
</feature>
<gene>
    <name evidence="4" type="ORF">KQI82_12410</name>
</gene>
<sequence length="385" mass="41735">MNKKMREFLAAIEEKQKEARSFADANETDKAAGILDEIDDLKKQYETEEKLFKLEQEQAANSHEEVRTEKELTQSEKDVKAFAGYVRAMVNKASTPQNITMGNNGAIIPQTIASQIIQKVKELCPIYANSTIYHSKGTLKIPVYGDKTVSGDDAPHNITVGFAAEFSELTADAGAFSSVDLTGYLVGALTLIGKSVVNNADIDVTNFIVNEMGKKIAEFLEDKLLNGASGYNQGALATTTTMNAGSTSAITADNLIDLQAKIPTAYQGAAAWYMAPATFTAIRKLKDGNNRYLLQDDITGTFPYRLLGKPVYISDNMPAIASAAKAVLYGDASGLAVNIREEQNIQVLTEKYATQHAIGVVAWMEFDSKVADNQKLATLVMSANS</sequence>
<organism evidence="4 5">
    <name type="scientific">Dysosmobacter acutus</name>
    <dbReference type="NCBI Taxonomy" id="2841504"/>
    <lineage>
        <taxon>Bacteria</taxon>
        <taxon>Bacillati</taxon>
        <taxon>Bacillota</taxon>
        <taxon>Clostridia</taxon>
        <taxon>Eubacteriales</taxon>
        <taxon>Oscillospiraceae</taxon>
        <taxon>Dysosmobacter</taxon>
    </lineage>
</organism>
<dbReference type="InterPro" id="IPR054612">
    <property type="entry name" value="Phage_capsid-like_C"/>
</dbReference>
<feature type="domain" description="Phage capsid-like C-terminal" evidence="3">
    <location>
        <begin position="105"/>
        <end position="379"/>
    </location>
</feature>
<evidence type="ECO:0000256" key="1">
    <source>
        <dbReference type="ARBA" id="ARBA00004328"/>
    </source>
</evidence>
<evidence type="ECO:0000259" key="3">
    <source>
        <dbReference type="Pfam" id="PF05065"/>
    </source>
</evidence>
<accession>A0ABS6FDS1</accession>
<comment type="subcellular location">
    <subcellularLocation>
        <location evidence="1">Virion</location>
    </subcellularLocation>
</comment>
<protein>
    <submittedName>
        <fullName evidence="4">Phage major capsid protein</fullName>
    </submittedName>
</protein>
<dbReference type="EMBL" id="JAHLQN010000001">
    <property type="protein sequence ID" value="MBU5627712.1"/>
    <property type="molecule type" value="Genomic_DNA"/>
</dbReference>